<gene>
    <name evidence="3" type="ORF">PAUS00366_LOCUS8053</name>
</gene>
<accession>A0A7S4AHV1</accession>
<protein>
    <submittedName>
        <fullName evidence="3">Uncharacterized protein</fullName>
    </submittedName>
</protein>
<feature type="compositionally biased region" description="Low complexity" evidence="1">
    <location>
        <begin position="202"/>
        <end position="212"/>
    </location>
</feature>
<feature type="signal peptide" evidence="2">
    <location>
        <begin position="1"/>
        <end position="18"/>
    </location>
</feature>
<reference evidence="3" key="1">
    <citation type="submission" date="2021-01" db="EMBL/GenBank/DDBJ databases">
        <authorList>
            <person name="Corre E."/>
            <person name="Pelletier E."/>
            <person name="Niang G."/>
            <person name="Scheremetjew M."/>
            <person name="Finn R."/>
            <person name="Kale V."/>
            <person name="Holt S."/>
            <person name="Cochrane G."/>
            <person name="Meng A."/>
            <person name="Brown T."/>
            <person name="Cohen L."/>
        </authorList>
    </citation>
    <scope>NUCLEOTIDE SEQUENCE</scope>
    <source>
        <strain evidence="3">10249 10 AB</strain>
    </source>
</reference>
<sequence length="275" mass="29531">MKLYSVIHISIFLLVALTVNNNHHHQSMVNAVEDTIQGFVSDLLTDEIFMQCFLDTAQLMVDNRELEMAGRSFDRSVEFSQVTFTNDMARIGMVYSQEIKEEYRDACEAAGGHFDEMDGSIDCEEYDYEMMMTISIKNFGKCLPITDACGAIDIWNIIKEIMELTGFECDKSTATINTAATENSTNAGTAFFDTFENGTENGTGSGTASVPLSPLPPPVSLPNPSIGSDNSSLVSSSSSGASAAAVEATKAESKSGAALASTSLAGITCLGFFVF</sequence>
<feature type="compositionally biased region" description="Low complexity" evidence="1">
    <location>
        <begin position="222"/>
        <end position="233"/>
    </location>
</feature>
<feature type="region of interest" description="Disordered" evidence="1">
    <location>
        <begin position="202"/>
        <end position="233"/>
    </location>
</feature>
<evidence type="ECO:0000313" key="3">
    <source>
        <dbReference type="EMBL" id="CAE0715301.1"/>
    </source>
</evidence>
<evidence type="ECO:0000256" key="2">
    <source>
        <dbReference type="SAM" id="SignalP"/>
    </source>
</evidence>
<organism evidence="3">
    <name type="scientific">Pseudo-nitzschia australis</name>
    <dbReference type="NCBI Taxonomy" id="44445"/>
    <lineage>
        <taxon>Eukaryota</taxon>
        <taxon>Sar</taxon>
        <taxon>Stramenopiles</taxon>
        <taxon>Ochrophyta</taxon>
        <taxon>Bacillariophyta</taxon>
        <taxon>Bacillariophyceae</taxon>
        <taxon>Bacillariophycidae</taxon>
        <taxon>Bacillariales</taxon>
        <taxon>Bacillariaceae</taxon>
        <taxon>Pseudo-nitzschia</taxon>
    </lineage>
</organism>
<evidence type="ECO:0000256" key="1">
    <source>
        <dbReference type="SAM" id="MobiDB-lite"/>
    </source>
</evidence>
<name>A0A7S4AHV1_9STRA</name>
<feature type="chain" id="PRO_5030806412" evidence="2">
    <location>
        <begin position="19"/>
        <end position="275"/>
    </location>
</feature>
<dbReference type="EMBL" id="HBIX01010644">
    <property type="protein sequence ID" value="CAE0715301.1"/>
    <property type="molecule type" value="Transcribed_RNA"/>
</dbReference>
<dbReference type="AlphaFoldDB" id="A0A7S4AHV1"/>
<proteinExistence type="predicted"/>
<keyword evidence="2" id="KW-0732">Signal</keyword>